<keyword evidence="2" id="KW-0413">Isomerase</keyword>
<dbReference type="Proteomes" id="UP000601027">
    <property type="component" value="Unassembled WGS sequence"/>
</dbReference>
<evidence type="ECO:0000313" key="3">
    <source>
        <dbReference type="Proteomes" id="UP000601027"/>
    </source>
</evidence>
<feature type="domain" description="B12-binding" evidence="1">
    <location>
        <begin position="18"/>
        <end position="152"/>
    </location>
</feature>
<dbReference type="EMBL" id="JAEVHM010000003">
    <property type="protein sequence ID" value="MBM0230688.1"/>
    <property type="molecule type" value="Genomic_DNA"/>
</dbReference>
<dbReference type="InterPro" id="IPR006158">
    <property type="entry name" value="Cobalamin-bd"/>
</dbReference>
<gene>
    <name evidence="2" type="ORF">JNW91_01615</name>
</gene>
<dbReference type="EC" id="5.4.99.1" evidence="2"/>
<dbReference type="InterPro" id="IPR036724">
    <property type="entry name" value="Cobalamin-bd_sf"/>
</dbReference>
<dbReference type="NCBIfam" id="NF002612">
    <property type="entry name" value="PRK02261.1"/>
    <property type="match status" value="1"/>
</dbReference>
<sequence length="155" mass="16056">MTVPDCLPGFEPLAGPVRPGVVLGVIGHDIHVVANRILEIGLSETGMRPYNLGTSNTIDDFVDAAAETGARAVLVSSLNGEGEVACAGAGDRFDAAGLGHVLRYAGGNLVVGSRPTAEVERVFLGYGFHRVFHQSVSFAPVFAALRADLLQAADG</sequence>
<accession>A0ABS1XN64</accession>
<proteinExistence type="predicted"/>
<dbReference type="Gene3D" id="3.40.50.280">
    <property type="entry name" value="Cobalamin-binding domain"/>
    <property type="match status" value="1"/>
</dbReference>
<reference evidence="2 3" key="1">
    <citation type="submission" date="2021-01" db="EMBL/GenBank/DDBJ databases">
        <title>Draft genome sequence of Micromonospora sp. strain STR1_7.</title>
        <authorList>
            <person name="Karlyshev A."/>
            <person name="Jawad R."/>
        </authorList>
    </citation>
    <scope>NUCLEOTIDE SEQUENCE [LARGE SCALE GENOMIC DNA]</scope>
    <source>
        <strain evidence="2 3">STR1-7</strain>
    </source>
</reference>
<evidence type="ECO:0000259" key="1">
    <source>
        <dbReference type="PROSITE" id="PS51332"/>
    </source>
</evidence>
<protein>
    <submittedName>
        <fullName evidence="2">Methylaspartate mutase subunit S</fullName>
        <ecNumber evidence="2">5.4.99.1</ecNumber>
    </submittedName>
</protein>
<evidence type="ECO:0000313" key="2">
    <source>
        <dbReference type="EMBL" id="MBM0230688.1"/>
    </source>
</evidence>
<dbReference type="GO" id="GO:0050097">
    <property type="term" value="F:methylaspartate mutase activity"/>
    <property type="evidence" value="ECO:0007669"/>
    <property type="project" value="UniProtKB-EC"/>
</dbReference>
<keyword evidence="3" id="KW-1185">Reference proteome</keyword>
<name>A0ABS1XN64_9ACTN</name>
<dbReference type="SUPFAM" id="SSF52242">
    <property type="entry name" value="Cobalamin (vitamin B12)-binding domain"/>
    <property type="match status" value="1"/>
</dbReference>
<organism evidence="2 3">
    <name type="scientific">Micromonospora parastrephiae</name>
    <dbReference type="NCBI Taxonomy" id="2806101"/>
    <lineage>
        <taxon>Bacteria</taxon>
        <taxon>Bacillati</taxon>
        <taxon>Actinomycetota</taxon>
        <taxon>Actinomycetes</taxon>
        <taxon>Micromonosporales</taxon>
        <taxon>Micromonosporaceae</taxon>
        <taxon>Micromonospora</taxon>
    </lineage>
</organism>
<comment type="caution">
    <text evidence="2">The sequence shown here is derived from an EMBL/GenBank/DDBJ whole genome shotgun (WGS) entry which is preliminary data.</text>
</comment>
<dbReference type="PROSITE" id="PS51332">
    <property type="entry name" value="B12_BINDING"/>
    <property type="match status" value="1"/>
</dbReference>